<evidence type="ECO:0000313" key="1">
    <source>
        <dbReference type="EMBL" id="KAI3363178.1"/>
    </source>
</evidence>
<sequence>MRQMHKGQNTARARWRKLPDKEKILLNSDRGHYRCYINHSKRNNRKHPDYKDYKVGWDLQQVIKTFQNIIGAHLLSISDICEVRCLFRGQRILKDNTHPIHSLFSLLLSGRYRRITRLQSSFILCTHLNP</sequence>
<comment type="caution">
    <text evidence="1">The sequence shown here is derived from an EMBL/GenBank/DDBJ whole genome shotgun (WGS) entry which is preliminary data.</text>
</comment>
<name>A0ACB8W6W0_9TELE</name>
<reference evidence="1" key="1">
    <citation type="submission" date="2022-04" db="EMBL/GenBank/DDBJ databases">
        <title>Jade perch genome.</title>
        <authorList>
            <person name="Chao B."/>
        </authorList>
    </citation>
    <scope>NUCLEOTIDE SEQUENCE</scope>
    <source>
        <strain evidence="1">CB-2022</strain>
    </source>
</reference>
<evidence type="ECO:0000313" key="2">
    <source>
        <dbReference type="Proteomes" id="UP000831701"/>
    </source>
</evidence>
<proteinExistence type="predicted"/>
<dbReference type="EMBL" id="CM041544">
    <property type="protein sequence ID" value="KAI3363178.1"/>
    <property type="molecule type" value="Genomic_DNA"/>
</dbReference>
<protein>
    <submittedName>
        <fullName evidence="1">Uncharacterized protein</fullName>
    </submittedName>
</protein>
<keyword evidence="2" id="KW-1185">Reference proteome</keyword>
<organism evidence="1 2">
    <name type="scientific">Scortum barcoo</name>
    <name type="common">barcoo grunter</name>
    <dbReference type="NCBI Taxonomy" id="214431"/>
    <lineage>
        <taxon>Eukaryota</taxon>
        <taxon>Metazoa</taxon>
        <taxon>Chordata</taxon>
        <taxon>Craniata</taxon>
        <taxon>Vertebrata</taxon>
        <taxon>Euteleostomi</taxon>
        <taxon>Actinopterygii</taxon>
        <taxon>Neopterygii</taxon>
        <taxon>Teleostei</taxon>
        <taxon>Neoteleostei</taxon>
        <taxon>Acanthomorphata</taxon>
        <taxon>Eupercaria</taxon>
        <taxon>Centrarchiformes</taxon>
        <taxon>Terapontoidei</taxon>
        <taxon>Terapontidae</taxon>
        <taxon>Scortum</taxon>
    </lineage>
</organism>
<accession>A0ACB8W6W0</accession>
<dbReference type="Proteomes" id="UP000831701">
    <property type="component" value="Chromosome 14"/>
</dbReference>
<gene>
    <name evidence="1" type="ORF">L3Q82_011549</name>
</gene>